<proteinExistence type="predicted"/>
<protein>
    <recommendedName>
        <fullName evidence="4">Hexamerin</fullName>
    </recommendedName>
</protein>
<evidence type="ECO:0000256" key="1">
    <source>
        <dbReference type="SAM" id="SignalP"/>
    </source>
</evidence>
<evidence type="ECO:0008006" key="4">
    <source>
        <dbReference type="Google" id="ProtNLM"/>
    </source>
</evidence>
<keyword evidence="3" id="KW-1185">Reference proteome</keyword>
<feature type="chain" id="PRO_5042913985" description="Hexamerin" evidence="1">
    <location>
        <begin position="25"/>
        <end position="539"/>
    </location>
</feature>
<dbReference type="AlphaFoldDB" id="A0AAN7PR12"/>
<dbReference type="Proteomes" id="UP001353858">
    <property type="component" value="Unassembled WGS sequence"/>
</dbReference>
<sequence>MHLQQVLCVFFITCVLSALGKTLAEQAEFGEGIIKKEIERFNVIKDKIFAKHVNVIAEFSYSQVGEDDNLLHRESFELRPLATLKPEKVDDSDGFERDALKLIFDLAKKYNISAAASRETFDENGGLLSKTVYTDFLKIHFDDGNTEIKIRDDPSEGDEDDDEVEELIGFLKEFELPVKAEKKIFDRNGELVKNEETSYLPKRVRIESVSGMSVDMQMKVTEALKRTCVMKEHGIDRIKLLVRYLGIQFPEYSFEAVIGDGFHYVENDVNVKEQTEFSKEIIKKEIERFNTIKDKIFAKHVNVIAEFSHSKVGEDQNLLQRESFQLRPLATLKPEKVGDSNGFDRDAVKLIFDLAKKYNISAAASREKFDENGGLLSKTVYADFVKIHFENGNTEIKIRDDPSEGDEDDVEVEDVIRFLKQYDLPVEAEKRIFDRNEELVKHEVSIYEPQHVRIESVGGMAVDMQIKISDALKRACVLEDHDVDRIKLLVKNLEIQFPEYNFEAVMGDGLHYVENDVNIKMKYFGSTYFVWGTIKVEEE</sequence>
<gene>
    <name evidence="2" type="ORF">RN001_012922</name>
</gene>
<organism evidence="2 3">
    <name type="scientific">Aquatica leii</name>
    <dbReference type="NCBI Taxonomy" id="1421715"/>
    <lineage>
        <taxon>Eukaryota</taxon>
        <taxon>Metazoa</taxon>
        <taxon>Ecdysozoa</taxon>
        <taxon>Arthropoda</taxon>
        <taxon>Hexapoda</taxon>
        <taxon>Insecta</taxon>
        <taxon>Pterygota</taxon>
        <taxon>Neoptera</taxon>
        <taxon>Endopterygota</taxon>
        <taxon>Coleoptera</taxon>
        <taxon>Polyphaga</taxon>
        <taxon>Elateriformia</taxon>
        <taxon>Elateroidea</taxon>
        <taxon>Lampyridae</taxon>
        <taxon>Luciolinae</taxon>
        <taxon>Aquatica</taxon>
    </lineage>
</organism>
<keyword evidence="1" id="KW-0732">Signal</keyword>
<feature type="signal peptide" evidence="1">
    <location>
        <begin position="1"/>
        <end position="24"/>
    </location>
</feature>
<comment type="caution">
    <text evidence="2">The sequence shown here is derived from an EMBL/GenBank/DDBJ whole genome shotgun (WGS) entry which is preliminary data.</text>
</comment>
<accession>A0AAN7PR12</accession>
<name>A0AAN7PR12_9COLE</name>
<dbReference type="EMBL" id="JARPUR010000006">
    <property type="protein sequence ID" value="KAK4873562.1"/>
    <property type="molecule type" value="Genomic_DNA"/>
</dbReference>
<reference evidence="3" key="1">
    <citation type="submission" date="2023-01" db="EMBL/GenBank/DDBJ databases">
        <title>Key to firefly adult light organ development and bioluminescence: homeobox transcription factors regulate luciferase expression and transportation to peroxisome.</title>
        <authorList>
            <person name="Fu X."/>
        </authorList>
    </citation>
    <scope>NUCLEOTIDE SEQUENCE [LARGE SCALE GENOMIC DNA]</scope>
</reference>
<evidence type="ECO:0000313" key="3">
    <source>
        <dbReference type="Proteomes" id="UP001353858"/>
    </source>
</evidence>
<evidence type="ECO:0000313" key="2">
    <source>
        <dbReference type="EMBL" id="KAK4873562.1"/>
    </source>
</evidence>